<sequence length="213" mass="24245">MIRSLLIVPLAILPIVSFASDLEQIEKFGYKHVSLDLGAGTTNEEWLDSSNSTSLGLGGHYLLSDNWLLNADYSVQFIHPKKSTLRLDRLMLGAGYRYAINHKLDVFALYGLGILKERVTSDEKNKTLSSERDFLHGVTLGMNYLLIGSLVAIAEVHVNRSDIVHENNYKVGFNYQWHDVVGTGLYYQYRDTDYQYTPSEHINEVGLYLKFVY</sequence>
<organism evidence="3 4">
    <name type="scientific">Vibrio sagamiensis NBRC 104589</name>
    <dbReference type="NCBI Taxonomy" id="1219064"/>
    <lineage>
        <taxon>Bacteria</taxon>
        <taxon>Pseudomonadati</taxon>
        <taxon>Pseudomonadota</taxon>
        <taxon>Gammaproteobacteria</taxon>
        <taxon>Vibrionales</taxon>
        <taxon>Vibrionaceae</taxon>
        <taxon>Vibrio</taxon>
    </lineage>
</organism>
<accession>A0A511QB73</accession>
<comment type="caution">
    <text evidence="3">The sequence shown here is derived from an EMBL/GenBank/DDBJ whole genome shotgun (WGS) entry which is preliminary data.</text>
</comment>
<dbReference type="EMBL" id="BJXJ01000004">
    <property type="protein sequence ID" value="GEM74477.1"/>
    <property type="molecule type" value="Genomic_DNA"/>
</dbReference>
<dbReference type="Pfam" id="PF13505">
    <property type="entry name" value="OMP_b-brl"/>
    <property type="match status" value="1"/>
</dbReference>
<evidence type="ECO:0000259" key="2">
    <source>
        <dbReference type="Pfam" id="PF13505"/>
    </source>
</evidence>
<dbReference type="Gene3D" id="2.40.160.20">
    <property type="match status" value="1"/>
</dbReference>
<keyword evidence="4" id="KW-1185">Reference proteome</keyword>
<dbReference type="OrthoDB" id="6399590at2"/>
<evidence type="ECO:0000256" key="1">
    <source>
        <dbReference type="ARBA" id="ARBA00022729"/>
    </source>
</evidence>
<dbReference type="Proteomes" id="UP000321922">
    <property type="component" value="Unassembled WGS sequence"/>
</dbReference>
<name>A0A511QB73_9VIBR</name>
<dbReference type="SUPFAM" id="SSF56925">
    <property type="entry name" value="OMPA-like"/>
    <property type="match status" value="1"/>
</dbReference>
<proteinExistence type="predicted"/>
<protein>
    <submittedName>
        <fullName evidence="3">Membrane protein</fullName>
    </submittedName>
</protein>
<dbReference type="InterPro" id="IPR027385">
    <property type="entry name" value="Beta-barrel_OMP"/>
</dbReference>
<dbReference type="InterPro" id="IPR011250">
    <property type="entry name" value="OMP/PagP_B-barrel"/>
</dbReference>
<feature type="domain" description="Outer membrane protein beta-barrel" evidence="2">
    <location>
        <begin position="19"/>
        <end position="199"/>
    </location>
</feature>
<dbReference type="RefSeq" id="WP_039980328.1">
    <property type="nucleotide sequence ID" value="NZ_BAOJ01000031.1"/>
</dbReference>
<dbReference type="AlphaFoldDB" id="A0A511QB73"/>
<evidence type="ECO:0000313" key="4">
    <source>
        <dbReference type="Proteomes" id="UP000321922"/>
    </source>
</evidence>
<keyword evidence="1" id="KW-0732">Signal</keyword>
<evidence type="ECO:0000313" key="3">
    <source>
        <dbReference type="EMBL" id="GEM74477.1"/>
    </source>
</evidence>
<gene>
    <name evidence="3" type="ORF">VSA01S_05890</name>
</gene>
<reference evidence="3 4" key="1">
    <citation type="submission" date="2019-07" db="EMBL/GenBank/DDBJ databases">
        <title>Whole genome shotgun sequence of Vibrio sagamiensis NBRC 104589.</title>
        <authorList>
            <person name="Hosoyama A."/>
            <person name="Uohara A."/>
            <person name="Ohji S."/>
            <person name="Ichikawa N."/>
        </authorList>
    </citation>
    <scope>NUCLEOTIDE SEQUENCE [LARGE SCALE GENOMIC DNA]</scope>
    <source>
        <strain evidence="3 4">NBRC 104589</strain>
    </source>
</reference>